<dbReference type="InterPro" id="IPR036907">
    <property type="entry name" value="5'-Nucleotdase_C_sf"/>
</dbReference>
<dbReference type="GO" id="GO:0046872">
    <property type="term" value="F:metal ion binding"/>
    <property type="evidence" value="ECO:0007669"/>
    <property type="project" value="InterPro"/>
</dbReference>
<dbReference type="SUPFAM" id="SSF56300">
    <property type="entry name" value="Metallo-dependent phosphatases"/>
    <property type="match status" value="1"/>
</dbReference>
<dbReference type="PRINTS" id="PR01607">
    <property type="entry name" value="APYRASEFAMLY"/>
</dbReference>
<keyword evidence="2" id="KW-0378">Hydrolase</keyword>
<evidence type="ECO:0000256" key="2">
    <source>
        <dbReference type="RuleBase" id="RU362119"/>
    </source>
</evidence>
<dbReference type="InterPro" id="IPR011240">
    <property type="entry name" value="Pesterase_YunD"/>
</dbReference>
<dbReference type="PANTHER" id="PTHR11575">
    <property type="entry name" value="5'-NUCLEOTIDASE-RELATED"/>
    <property type="match status" value="1"/>
</dbReference>
<dbReference type="GO" id="GO:0008768">
    <property type="term" value="F:UDP-sugar diphosphatase activity"/>
    <property type="evidence" value="ECO:0007669"/>
    <property type="project" value="TreeGrafter"/>
</dbReference>
<dbReference type="PROSITE" id="PS00785">
    <property type="entry name" value="5_NUCLEOTIDASE_1"/>
    <property type="match status" value="1"/>
</dbReference>
<dbReference type="Pfam" id="PF02872">
    <property type="entry name" value="5_nucleotid_C"/>
    <property type="match status" value="1"/>
</dbReference>
<dbReference type="InterPro" id="IPR029052">
    <property type="entry name" value="Metallo-depent_PP-like"/>
</dbReference>
<evidence type="ECO:0000259" key="4">
    <source>
        <dbReference type="Pfam" id="PF02872"/>
    </source>
</evidence>
<dbReference type="GO" id="GO:0008253">
    <property type="term" value="F:5'-nucleotidase activity"/>
    <property type="evidence" value="ECO:0007669"/>
    <property type="project" value="TreeGrafter"/>
</dbReference>
<dbReference type="CDD" id="cd00845">
    <property type="entry name" value="MPP_UshA_N_like"/>
    <property type="match status" value="1"/>
</dbReference>
<keyword evidence="2" id="KW-0547">Nucleotide-binding</keyword>
<dbReference type="OrthoDB" id="9793179at2"/>
<sequence>MIHILHTNDLHSRLEQWPKIVSLLTEKRKSFEQNGESVLVFDIGDHADRVHPLTEASLGKVNVLLMNEVSYNAVTIGNNEGITISKQALNELYDDANFPVLVANLFDQSGKRPGWLKPYEIMKLPNDLTVGVIGMTIPFRPFYDALDWNIEDPFALLPTIVKEVREQADLVILLSHLGLNLDEEVAKQIDDIDIILGGHTHDVLEEGLYINNTIIHQAGKFGTYVGELSFSYDHQNKQILNYQAKCLHVNEYPACKQTVEKITTISQQKQPILDEEILSLTKQLPISWDKPSPFASFLATAVKEWCRAEVGMINSGLLLEGLKVGAVTRADLHRICPHPINPCKLEISGKVLKETILYSLSEKMVFKEIRGFGFRGSVMGIMVFDGVTYEEKKLNDGLSHITNIKINGNEIEPDRVYKVATIDMFAFAHFYPALVEAKVKKYYMPELLRDLIAWKLQESASDL</sequence>
<evidence type="ECO:0000259" key="3">
    <source>
        <dbReference type="Pfam" id="PF00149"/>
    </source>
</evidence>
<comment type="similarity">
    <text evidence="2">Belongs to the 5'-nucleotidase family.</text>
</comment>
<dbReference type="STRING" id="472963.BKP45_15055"/>
<feature type="domain" description="Calcineurin-like phosphoesterase" evidence="3">
    <location>
        <begin position="3"/>
        <end position="202"/>
    </location>
</feature>
<dbReference type="InterPro" id="IPR008334">
    <property type="entry name" value="5'-Nucleotdase_C"/>
</dbReference>
<dbReference type="AlphaFoldDB" id="A0A1S2M2F4"/>
<gene>
    <name evidence="5" type="ORF">BKP45_15055</name>
</gene>
<dbReference type="InterPro" id="IPR006179">
    <property type="entry name" value="5_nucleotidase/apyrase"/>
</dbReference>
<dbReference type="Gene3D" id="3.90.780.10">
    <property type="entry name" value="5'-Nucleotidase, C-terminal domain"/>
    <property type="match status" value="1"/>
</dbReference>
<dbReference type="Pfam" id="PF00149">
    <property type="entry name" value="Metallophos"/>
    <property type="match status" value="1"/>
</dbReference>
<feature type="domain" description="5'-Nucleotidase C-terminal" evidence="4">
    <location>
        <begin position="288"/>
        <end position="424"/>
    </location>
</feature>
<dbReference type="InterPro" id="IPR004843">
    <property type="entry name" value="Calcineurin-like_PHP"/>
</dbReference>
<reference evidence="5 6" key="1">
    <citation type="submission" date="2016-10" db="EMBL/GenBank/DDBJ databases">
        <title>Draft genome sequences of four alkaliphilic bacteria belonging to the Anaerobacillus genus.</title>
        <authorList>
            <person name="Bassil N.M."/>
            <person name="Lloyd J.R."/>
        </authorList>
    </citation>
    <scope>NUCLEOTIDE SEQUENCE [LARGE SCALE GENOMIC DNA]</scope>
    <source>
        <strain evidence="5 6">DSM 22531</strain>
    </source>
</reference>
<proteinExistence type="inferred from homology"/>
<evidence type="ECO:0000313" key="5">
    <source>
        <dbReference type="EMBL" id="OIJ18921.1"/>
    </source>
</evidence>
<evidence type="ECO:0000313" key="6">
    <source>
        <dbReference type="Proteomes" id="UP000180057"/>
    </source>
</evidence>
<evidence type="ECO:0000256" key="1">
    <source>
        <dbReference type="ARBA" id="ARBA00022729"/>
    </source>
</evidence>
<dbReference type="PANTHER" id="PTHR11575:SF23">
    <property type="entry name" value="5-NUCLEOTIDASE FAMILY PROTEIN"/>
    <property type="match status" value="1"/>
</dbReference>
<dbReference type="PIRSF" id="PIRSF036361">
    <property type="entry name" value="YunD"/>
    <property type="match status" value="1"/>
</dbReference>
<name>A0A1S2M2F4_9BACI</name>
<dbReference type="Gene3D" id="3.60.21.10">
    <property type="match status" value="1"/>
</dbReference>
<accession>A0A1S2M2F4</accession>
<dbReference type="InterPro" id="IPR006146">
    <property type="entry name" value="5'-Nucleotdase_CS"/>
</dbReference>
<dbReference type="Proteomes" id="UP000180057">
    <property type="component" value="Unassembled WGS sequence"/>
</dbReference>
<dbReference type="EMBL" id="MLQS01000024">
    <property type="protein sequence ID" value="OIJ18921.1"/>
    <property type="molecule type" value="Genomic_DNA"/>
</dbReference>
<dbReference type="GO" id="GO:0000166">
    <property type="term" value="F:nucleotide binding"/>
    <property type="evidence" value="ECO:0007669"/>
    <property type="project" value="UniProtKB-KW"/>
</dbReference>
<dbReference type="GO" id="GO:0030288">
    <property type="term" value="C:outer membrane-bounded periplasmic space"/>
    <property type="evidence" value="ECO:0007669"/>
    <property type="project" value="TreeGrafter"/>
</dbReference>
<dbReference type="GO" id="GO:0009166">
    <property type="term" value="P:nucleotide catabolic process"/>
    <property type="evidence" value="ECO:0007669"/>
    <property type="project" value="InterPro"/>
</dbReference>
<organism evidence="5 6">
    <name type="scientific">Anaerobacillus alkalidiazotrophicus</name>
    <dbReference type="NCBI Taxonomy" id="472963"/>
    <lineage>
        <taxon>Bacteria</taxon>
        <taxon>Bacillati</taxon>
        <taxon>Bacillota</taxon>
        <taxon>Bacilli</taxon>
        <taxon>Bacillales</taxon>
        <taxon>Bacillaceae</taxon>
        <taxon>Anaerobacillus</taxon>
    </lineage>
</organism>
<keyword evidence="6" id="KW-1185">Reference proteome</keyword>
<keyword evidence="1" id="KW-0732">Signal</keyword>
<protein>
    <submittedName>
        <fullName evidence="5">Bifunctional metallophosphatase/5'-nucleotidase</fullName>
    </submittedName>
</protein>
<comment type="caution">
    <text evidence="5">The sequence shown here is derived from an EMBL/GenBank/DDBJ whole genome shotgun (WGS) entry which is preliminary data.</text>
</comment>
<dbReference type="SUPFAM" id="SSF55816">
    <property type="entry name" value="5'-nucleotidase (syn. UDP-sugar hydrolase), C-terminal domain"/>
    <property type="match status" value="1"/>
</dbReference>